<protein>
    <recommendedName>
        <fullName evidence="4">Dirigent protein</fullName>
    </recommendedName>
</protein>
<name>A0A2P6P6G6_ROSCH</name>
<feature type="chain" id="PRO_5015022245" description="Dirigent protein" evidence="4">
    <location>
        <begin position="22"/>
        <end position="167"/>
    </location>
</feature>
<comment type="function">
    <text evidence="4">Dirigent proteins impart stereoselectivity on the phenoxy radical-coupling reaction, yielding optically active lignans from two molecules of coniferyl alcohol in the biosynthesis of lignans, flavonolignans, and alkaloids and thus plays a central role in plant secondary metabolism.</text>
</comment>
<keyword evidence="6" id="KW-1185">Reference proteome</keyword>
<comment type="subcellular location">
    <subcellularLocation>
        <location evidence="4">Secreted</location>
        <location evidence="4">Extracellular space</location>
        <location evidence="4">Apoplast</location>
    </subcellularLocation>
</comment>
<dbReference type="OrthoDB" id="674745at2759"/>
<dbReference type="PANTHER" id="PTHR46442">
    <property type="entry name" value="DIRIGENT PROTEIN"/>
    <property type="match status" value="1"/>
</dbReference>
<sequence length="167" mass="18668">MASSTPISALFLFFLLASGSAATAPSKRRLLFYFNDILYDGKNAYRTTLAGENHLGDMVVFDDPVNLDNDLQPTQVRCAQSLCFYGKRDIITAWLGFSFVFNYTKRTGGSFNFPGANPLMGKAEDISVIGGTGDFFMGQGRAILMINSFKGKLYFRLRLDFNLYESW</sequence>
<keyword evidence="3 4" id="KW-0964">Secreted</keyword>
<dbReference type="GO" id="GO:0048046">
    <property type="term" value="C:apoplast"/>
    <property type="evidence" value="ECO:0007669"/>
    <property type="project" value="UniProtKB-SubCell"/>
</dbReference>
<evidence type="ECO:0000256" key="1">
    <source>
        <dbReference type="ARBA" id="ARBA00010746"/>
    </source>
</evidence>
<organism evidence="5 6">
    <name type="scientific">Rosa chinensis</name>
    <name type="common">China rose</name>
    <dbReference type="NCBI Taxonomy" id="74649"/>
    <lineage>
        <taxon>Eukaryota</taxon>
        <taxon>Viridiplantae</taxon>
        <taxon>Streptophyta</taxon>
        <taxon>Embryophyta</taxon>
        <taxon>Tracheophyta</taxon>
        <taxon>Spermatophyta</taxon>
        <taxon>Magnoliopsida</taxon>
        <taxon>eudicotyledons</taxon>
        <taxon>Gunneridae</taxon>
        <taxon>Pentapetalae</taxon>
        <taxon>rosids</taxon>
        <taxon>fabids</taxon>
        <taxon>Rosales</taxon>
        <taxon>Rosaceae</taxon>
        <taxon>Rosoideae</taxon>
        <taxon>Rosoideae incertae sedis</taxon>
        <taxon>Rosa</taxon>
    </lineage>
</organism>
<dbReference type="Pfam" id="PF03018">
    <property type="entry name" value="Dirigent"/>
    <property type="match status" value="1"/>
</dbReference>
<dbReference type="GO" id="GO:0009699">
    <property type="term" value="P:phenylpropanoid biosynthetic process"/>
    <property type="evidence" value="ECO:0007669"/>
    <property type="project" value="UniProtKB-ARBA"/>
</dbReference>
<gene>
    <name evidence="5" type="ORF">RchiOBHm_Chr7g0196041</name>
</gene>
<evidence type="ECO:0000313" key="6">
    <source>
        <dbReference type="Proteomes" id="UP000238479"/>
    </source>
</evidence>
<keyword evidence="4" id="KW-0732">Signal</keyword>
<accession>A0A2P6P6G6</accession>
<dbReference type="InterPro" id="IPR044859">
    <property type="entry name" value="Allene_oxi_cyc_Dirigent"/>
</dbReference>
<dbReference type="Gramene" id="PRQ17533">
    <property type="protein sequence ID" value="PRQ17533"/>
    <property type="gene ID" value="RchiOBHm_Chr7g0196041"/>
</dbReference>
<evidence type="ECO:0000256" key="4">
    <source>
        <dbReference type="RuleBase" id="RU363099"/>
    </source>
</evidence>
<evidence type="ECO:0000313" key="5">
    <source>
        <dbReference type="EMBL" id="PRQ17533.1"/>
    </source>
</evidence>
<comment type="caution">
    <text evidence="5">The sequence shown here is derived from an EMBL/GenBank/DDBJ whole genome shotgun (WGS) entry which is preliminary data.</text>
</comment>
<dbReference type="AlphaFoldDB" id="A0A2P6P6G6"/>
<comment type="subunit">
    <text evidence="2 4">Homodimer.</text>
</comment>
<proteinExistence type="inferred from homology"/>
<reference evidence="5 6" key="1">
    <citation type="journal article" date="2018" name="Nat. Genet.">
        <title>The Rosa genome provides new insights in the design of modern roses.</title>
        <authorList>
            <person name="Bendahmane M."/>
        </authorList>
    </citation>
    <scope>NUCLEOTIDE SEQUENCE [LARGE SCALE GENOMIC DNA]</scope>
    <source>
        <strain evidence="6">cv. Old Blush</strain>
    </source>
</reference>
<dbReference type="Proteomes" id="UP000238479">
    <property type="component" value="Chromosome 7"/>
</dbReference>
<dbReference type="PANTHER" id="PTHR46442:SF4">
    <property type="entry name" value="DIRIGENT PROTEIN"/>
    <property type="match status" value="1"/>
</dbReference>
<keyword evidence="4" id="KW-0052">Apoplast</keyword>
<dbReference type="EMBL" id="PDCK01000045">
    <property type="protein sequence ID" value="PRQ17533.1"/>
    <property type="molecule type" value="Genomic_DNA"/>
</dbReference>
<evidence type="ECO:0000256" key="3">
    <source>
        <dbReference type="ARBA" id="ARBA00022525"/>
    </source>
</evidence>
<dbReference type="Gene3D" id="2.40.480.10">
    <property type="entry name" value="Allene oxide cyclase-like"/>
    <property type="match status" value="1"/>
</dbReference>
<dbReference type="STRING" id="74649.A0A2P6P6G6"/>
<evidence type="ECO:0000256" key="2">
    <source>
        <dbReference type="ARBA" id="ARBA00011738"/>
    </source>
</evidence>
<feature type="signal peptide" evidence="4">
    <location>
        <begin position="1"/>
        <end position="21"/>
    </location>
</feature>
<dbReference type="InterPro" id="IPR004265">
    <property type="entry name" value="Dirigent"/>
</dbReference>
<comment type="similarity">
    <text evidence="1 4">Belongs to the plant dirigent protein family.</text>
</comment>